<feature type="region of interest" description="Disordered" evidence="5">
    <location>
        <begin position="1126"/>
        <end position="1149"/>
    </location>
</feature>
<dbReference type="PROSITE" id="PS50199">
    <property type="entry name" value="ZF_RANBP2_2"/>
    <property type="match status" value="1"/>
</dbReference>
<dbReference type="PROSITE" id="PS01358">
    <property type="entry name" value="ZF_RANBP2_1"/>
    <property type="match status" value="2"/>
</dbReference>
<feature type="region of interest" description="Disordered" evidence="5">
    <location>
        <begin position="71"/>
        <end position="115"/>
    </location>
</feature>
<dbReference type="VEuPathDB" id="TriTrypDB:BSAL_68285"/>
<gene>
    <name evidence="7" type="ORF">BSAL_68285</name>
</gene>
<dbReference type="InterPro" id="IPR001876">
    <property type="entry name" value="Znf_RanBP2"/>
</dbReference>
<dbReference type="EMBL" id="CYKH01000467">
    <property type="protein sequence ID" value="CUF97338.1"/>
    <property type="molecule type" value="Genomic_DNA"/>
</dbReference>
<keyword evidence="1" id="KW-0479">Metal-binding</keyword>
<keyword evidence="3" id="KW-0862">Zinc</keyword>
<evidence type="ECO:0000259" key="6">
    <source>
        <dbReference type="PROSITE" id="PS50199"/>
    </source>
</evidence>
<dbReference type="OrthoDB" id="241166at2759"/>
<dbReference type="GO" id="GO:0008270">
    <property type="term" value="F:zinc ion binding"/>
    <property type="evidence" value="ECO:0007669"/>
    <property type="project" value="UniProtKB-KW"/>
</dbReference>
<feature type="compositionally biased region" description="Polar residues" evidence="5">
    <location>
        <begin position="102"/>
        <end position="115"/>
    </location>
</feature>
<keyword evidence="2 4" id="KW-0863">Zinc-finger</keyword>
<dbReference type="SMART" id="SM00547">
    <property type="entry name" value="ZnF_RBZ"/>
    <property type="match status" value="5"/>
</dbReference>
<organism evidence="7 8">
    <name type="scientific">Bodo saltans</name>
    <name type="common">Flagellated protozoan</name>
    <dbReference type="NCBI Taxonomy" id="75058"/>
    <lineage>
        <taxon>Eukaryota</taxon>
        <taxon>Discoba</taxon>
        <taxon>Euglenozoa</taxon>
        <taxon>Kinetoplastea</taxon>
        <taxon>Metakinetoplastina</taxon>
        <taxon>Eubodonida</taxon>
        <taxon>Bodonidae</taxon>
        <taxon>Bodo</taxon>
    </lineage>
</organism>
<proteinExistence type="predicted"/>
<protein>
    <recommendedName>
        <fullName evidence="6">RanBP2-type domain-containing protein</fullName>
    </recommendedName>
</protein>
<feature type="region of interest" description="Disordered" evidence="5">
    <location>
        <begin position="446"/>
        <end position="466"/>
    </location>
</feature>
<evidence type="ECO:0000313" key="8">
    <source>
        <dbReference type="Proteomes" id="UP000051952"/>
    </source>
</evidence>
<dbReference type="Proteomes" id="UP000051952">
    <property type="component" value="Unassembled WGS sequence"/>
</dbReference>
<reference evidence="8" key="1">
    <citation type="submission" date="2015-09" db="EMBL/GenBank/DDBJ databases">
        <authorList>
            <consortium name="Pathogen Informatics"/>
        </authorList>
    </citation>
    <scope>NUCLEOTIDE SEQUENCE [LARGE SCALE GENOMIC DNA]</scope>
    <source>
        <strain evidence="8">Lake Konstanz</strain>
    </source>
</reference>
<keyword evidence="8" id="KW-1185">Reference proteome</keyword>
<name>A0A0S4IWB0_BODSA</name>
<evidence type="ECO:0000256" key="3">
    <source>
        <dbReference type="ARBA" id="ARBA00022833"/>
    </source>
</evidence>
<evidence type="ECO:0000256" key="2">
    <source>
        <dbReference type="ARBA" id="ARBA00022771"/>
    </source>
</evidence>
<evidence type="ECO:0000313" key="7">
    <source>
        <dbReference type="EMBL" id="CUF97338.1"/>
    </source>
</evidence>
<evidence type="ECO:0000256" key="1">
    <source>
        <dbReference type="ARBA" id="ARBA00022723"/>
    </source>
</evidence>
<evidence type="ECO:0000256" key="4">
    <source>
        <dbReference type="PROSITE-ProRule" id="PRU00322"/>
    </source>
</evidence>
<accession>A0A0S4IWB0</accession>
<feature type="domain" description="RanBP2-type" evidence="6">
    <location>
        <begin position="1157"/>
        <end position="1186"/>
    </location>
</feature>
<sequence length="1700" mass="186008">MSRHRLPSTLLPAVQRATATALGVAAPTSSSLPCVTTSVRVFARKSQLTGQTRIHRHHVDGAAALDAYLSEHNFPNDGAPDDQMASSHDTSQLDRDTPPVVLSSSTSLNDDGDLSSTTTASASGMYLVSLMASLVTNEVPHHSSAERTQLLQHLDTCFHHWYTDSRKELRRDIISSSSRDEPLFHSWLQARISVLASTLSLQLFPLLTSTKSPDAKQRKVDANEDEDKDIQQCLHFLRSATRSSKYDIVGKRAFQFALTQIVTCAPNMRRLEKCVHAWLSSTVDKGNATREEDFWCVVLSAVNTLGATSVPTPYLKDWLNLASRSMSTIDDALRGSQAQEDDLVSFPSSSADITTISQPCQHQQHVETNALFSQLWRHATEVLPRMAILEHRQRFVETILAARSHLSSSAAGTDTHQSTHPQDDNALAAALDSELRWIHKSIRSLSTNHHNSSSGNGGGQHDQQSRTTSLLTPILDVWSAMHAQYRKRVSSLSGIALPLAATITTEEGAVTTSPESTGAPDNDTVCDMLALYLNGTVLLNIGHRLDQARDWSLDLHKRVASLVEETVTTLSSSREFLTDIHHGTTESSPYAKWKVSILTRAHEGLRLSMKSFVRARCFTDATAVFERYPHMGPSWELTKCYSESRRTDDALRVGSLFLQTTFHIFSAALKSDDGRTAAGGSKGTKVLPPHITKALLESVEARGSDLSAKERISTSDVSTTVPIEVVAKNSDAASSIREGFLSTLRAHPLPGVPHVQVWERFFRGCVKGLISRSSIEPPSQLQSLWWIPIQASLEHARHVLMNGGPVSHDIATCGLSRDTLACICYAAHQHMGGVAAQLGSTSSMELIISAFQKLDEAFPRLGVWGVVLTWFLTRSGNPITALHLLQALLPTPPNEGECRQQQRAPNTIVLAALDTMSPAALQYLHEVVAAASSSTATTEIADLIALSSSQQIALERETSADARDGWVCVYCHAHVSSARKSCHVCSTLKLHLWRCRSCNGFSPSTHSSDCLVCGALRPSESLSDEGSTTTTTKTLTQRRAEVVSDNSDVIPLRDWTCKLCRTKNNATHPFHCSSCKEPSRLAFQLRASIAPFDCRSCGTKQQLGMIRPWCDECGTLHPAAAVMAATPSTSSQVDDRRGEIEDDSCSQHHHQQQQPHRASVWSCSECAQWNPWVSFHCIDCDAPRPVAQSQIREVVWQTWSCEHCDGSNVMWKTFCSHCQATRSDEGRTAQLDDHNTYSSDAILSVVDPQLAMNPVVASTRNGASRCTHCGCASLVDERDGACHSCGLSAHPGPVLWVCLRSGCLYMNLLDQSNPVEPPRCAKCHTLKGLTTTLARHTNIFRYKEPHAAEDTENATPQDDAPPIASIPLAADVESDETVESVLQRHHQPAVPTAVDVWAMQCGPYVCHSCSEPLASWNLLRLCPACSHSCWSPHSPSGDAASTDELVLWLHLAAAEALVVAARARNSQRALVLLKVCVGAFQQARETQLPWRGRDLSNMRCTESSRNPIHEPDGAPHSAITRTSAVIRAALSYGGEGRDATPARQRQWLGLAVELVAMVNETTDMDELTFEVVGQLAQAIHQLGDDDGVAMHRNSNDEKSFLDTLRLEYLLSMKLPVGCIVGEDRCRRCLYLRCRCGGRGGAKNLAASISRGATYPREPRIAQVSTYDGTVTPIIAVQNQHVDRTVNQYNSKQKALPGANL</sequence>
<evidence type="ECO:0000256" key="5">
    <source>
        <dbReference type="SAM" id="MobiDB-lite"/>
    </source>
</evidence>